<keyword evidence="5 8" id="KW-0812">Transmembrane</keyword>
<dbReference type="SUPFAM" id="SSF51735">
    <property type="entry name" value="NAD(P)-binding Rossmann-fold domains"/>
    <property type="match status" value="1"/>
</dbReference>
<feature type="transmembrane region" description="Helical" evidence="8">
    <location>
        <begin position="181"/>
        <end position="205"/>
    </location>
</feature>
<dbReference type="OrthoDB" id="9781411at2"/>
<evidence type="ECO:0000256" key="7">
    <source>
        <dbReference type="ARBA" id="ARBA00023136"/>
    </source>
</evidence>
<comment type="similarity">
    <text evidence="2">Belongs to the monovalent cation:proton antiporter 2 (CPA2) transporter (TC 2.A.37) family.</text>
</comment>
<evidence type="ECO:0000256" key="8">
    <source>
        <dbReference type="SAM" id="Phobius"/>
    </source>
</evidence>
<evidence type="ECO:0000256" key="3">
    <source>
        <dbReference type="ARBA" id="ARBA00022448"/>
    </source>
</evidence>
<dbReference type="Gene3D" id="1.20.1530.20">
    <property type="match status" value="1"/>
</dbReference>
<feature type="transmembrane region" description="Helical" evidence="8">
    <location>
        <begin position="296"/>
        <end position="319"/>
    </location>
</feature>
<dbReference type="Gene3D" id="3.40.50.720">
    <property type="entry name" value="NAD(P)-binding Rossmann-like Domain"/>
    <property type="match status" value="1"/>
</dbReference>
<dbReference type="GO" id="GO:0006813">
    <property type="term" value="P:potassium ion transport"/>
    <property type="evidence" value="ECO:0007669"/>
    <property type="project" value="UniProtKB-KW"/>
</dbReference>
<evidence type="ECO:0000256" key="6">
    <source>
        <dbReference type="ARBA" id="ARBA00022989"/>
    </source>
</evidence>
<evidence type="ECO:0000256" key="1">
    <source>
        <dbReference type="ARBA" id="ARBA00004141"/>
    </source>
</evidence>
<organism evidence="10 11">
    <name type="scientific">Desulfoplanes formicivorans</name>
    <dbReference type="NCBI Taxonomy" id="1592317"/>
    <lineage>
        <taxon>Bacteria</taxon>
        <taxon>Pseudomonadati</taxon>
        <taxon>Thermodesulfobacteriota</taxon>
        <taxon>Desulfovibrionia</taxon>
        <taxon>Desulfovibrionales</taxon>
        <taxon>Desulfoplanaceae</taxon>
        <taxon>Desulfoplanes</taxon>
    </lineage>
</organism>
<evidence type="ECO:0000259" key="9">
    <source>
        <dbReference type="PROSITE" id="PS51202"/>
    </source>
</evidence>
<dbReference type="InterPro" id="IPR003148">
    <property type="entry name" value="RCK_N"/>
</dbReference>
<feature type="transmembrane region" description="Helical" evidence="8">
    <location>
        <begin position="56"/>
        <end position="75"/>
    </location>
</feature>
<keyword evidence="6 8" id="KW-1133">Transmembrane helix</keyword>
<dbReference type="SUPFAM" id="SSF116726">
    <property type="entry name" value="TrkA C-terminal domain-like"/>
    <property type="match status" value="2"/>
</dbReference>
<feature type="transmembrane region" description="Helical" evidence="8">
    <location>
        <begin position="272"/>
        <end position="290"/>
    </location>
</feature>
<dbReference type="RefSeq" id="WP_069857647.1">
    <property type="nucleotide sequence ID" value="NZ_BDFE01000009.1"/>
</dbReference>
<accession>A0A194AGE6</accession>
<feature type="transmembrane region" description="Helical" evidence="8">
    <location>
        <begin position="360"/>
        <end position="383"/>
    </location>
</feature>
<gene>
    <name evidence="10" type="ORF">DPF_0859</name>
</gene>
<dbReference type="Pfam" id="PF00999">
    <property type="entry name" value="Na_H_Exchanger"/>
    <property type="match status" value="1"/>
</dbReference>
<keyword evidence="4" id="KW-0406">Ion transport</keyword>
<dbReference type="InterPro" id="IPR006153">
    <property type="entry name" value="Cation/H_exchanger_TM"/>
</dbReference>
<dbReference type="PANTHER" id="PTHR42751:SF3">
    <property type="entry name" value="SODIUM_GLUTAMATE SYMPORTER"/>
    <property type="match status" value="1"/>
</dbReference>
<comment type="caution">
    <text evidence="10">The sequence shown here is derived from an EMBL/GenBank/DDBJ whole genome shotgun (WGS) entry which is preliminary data.</text>
</comment>
<dbReference type="STRING" id="1592317.DPF_0859"/>
<dbReference type="Pfam" id="PF02080">
    <property type="entry name" value="TrkA_C"/>
    <property type="match status" value="2"/>
</dbReference>
<protein>
    <submittedName>
        <fullName evidence="10">Sodium/hydrogen exchanger</fullName>
    </submittedName>
</protein>
<dbReference type="Pfam" id="PF02254">
    <property type="entry name" value="TrkA_N"/>
    <property type="match status" value="1"/>
</dbReference>
<keyword evidence="4" id="KW-0633">Potassium transport</keyword>
<evidence type="ECO:0000256" key="5">
    <source>
        <dbReference type="ARBA" id="ARBA00022692"/>
    </source>
</evidence>
<proteinExistence type="inferred from homology"/>
<dbReference type="EMBL" id="BDFE01000009">
    <property type="protein sequence ID" value="GAU08156.1"/>
    <property type="molecule type" value="Genomic_DNA"/>
</dbReference>
<feature type="transmembrane region" description="Helical" evidence="8">
    <location>
        <begin position="31"/>
        <end position="50"/>
    </location>
</feature>
<dbReference type="InterPro" id="IPR038770">
    <property type="entry name" value="Na+/solute_symporter_sf"/>
</dbReference>
<dbReference type="AlphaFoldDB" id="A0A194AGE6"/>
<evidence type="ECO:0000256" key="2">
    <source>
        <dbReference type="ARBA" id="ARBA00005551"/>
    </source>
</evidence>
<dbReference type="Proteomes" id="UP000095200">
    <property type="component" value="Unassembled WGS sequence"/>
</dbReference>
<dbReference type="PANTHER" id="PTHR42751">
    <property type="entry name" value="SODIUM/HYDROGEN EXCHANGER FAMILY/TRKA DOMAIN PROTEIN"/>
    <property type="match status" value="1"/>
</dbReference>
<keyword evidence="4" id="KW-0630">Potassium</keyword>
<feature type="domain" description="RCK C-terminal" evidence="9">
    <location>
        <begin position="632"/>
        <end position="717"/>
    </location>
</feature>
<feature type="transmembrane region" description="Helical" evidence="8">
    <location>
        <begin position="326"/>
        <end position="348"/>
    </location>
</feature>
<comment type="subcellular location">
    <subcellularLocation>
        <location evidence="1">Membrane</location>
        <topology evidence="1">Multi-pass membrane protein</topology>
    </subcellularLocation>
</comment>
<feature type="transmembrane region" description="Helical" evidence="8">
    <location>
        <begin position="217"/>
        <end position="238"/>
    </location>
</feature>
<evidence type="ECO:0000313" key="10">
    <source>
        <dbReference type="EMBL" id="GAU08156.1"/>
    </source>
</evidence>
<dbReference type="GO" id="GO:0016020">
    <property type="term" value="C:membrane"/>
    <property type="evidence" value="ECO:0007669"/>
    <property type="project" value="UniProtKB-SubCell"/>
</dbReference>
<feature type="transmembrane region" description="Helical" evidence="8">
    <location>
        <begin position="148"/>
        <end position="169"/>
    </location>
</feature>
<dbReference type="InterPro" id="IPR006037">
    <property type="entry name" value="RCK_C"/>
</dbReference>
<name>A0A194AGE6_9BACT</name>
<dbReference type="PROSITE" id="PS51202">
    <property type="entry name" value="RCK_C"/>
    <property type="match status" value="2"/>
</dbReference>
<evidence type="ECO:0000256" key="4">
    <source>
        <dbReference type="ARBA" id="ARBA00022538"/>
    </source>
</evidence>
<dbReference type="Gene3D" id="3.30.70.1450">
    <property type="entry name" value="Regulator of K+ conductance, C-terminal domain"/>
    <property type="match status" value="2"/>
</dbReference>
<dbReference type="InterPro" id="IPR036291">
    <property type="entry name" value="NAD(P)-bd_dom_sf"/>
</dbReference>
<feature type="transmembrane region" description="Helical" evidence="8">
    <location>
        <begin position="87"/>
        <end position="109"/>
    </location>
</feature>
<sequence>MIAENVFVEIAAILGLATLTGIIGQKLRQPLIIMFLATGILAGPSFLGIIQSHEQIELLAHIGIALLLFIVGLKLDLKLIRTTGPVALATGLGQIVFTSLIGFLLAAAMGMSFLSAAYVSVSLTFSSTIIIVKLLSDKKEIDSLHGQIALGFLIVQDIAAILALVGLTTAGASVSGEDTGYLLFLMVGLKGVWLLGTVALLMKYVIPYLTRWLAHSLELLTLFAITWAVLLGAGSELLGFSKEVGAFLAGVSLASTTFRDSIGARLTSLRDFLLLFFFINLGAQLNWSMVGSQLGASLIFSIFVLLGNPLIVLIIMGIMGYRRRTAFLAGLTVAQISEFSLIVAALGLSLGHITEETVGLITLVGVVTIFLSTYMILYSYPLYRVLSSPLKIFERQNPYREAAIDTFTELKDVDVILVGLGNYGSGLMENFLRRKNVIVGVDFDPNTLEKWRKKGVPVFYGDMADPEMHEHLPLKKARWVISAVRSQEMNLALIHNLKKNNYAGKVALTARNSQEAATFERAGANLIFQPFKDATEQAADALTYAMDFLPEHVDWPVSFLELRIRSDALAAGKAIKELPLSASGISILAASRGGRIFYEPTPEFRIFPSDRLLLIGHPDGLKEAENMLNQLKPLKDTEEKDPFEIAEIMVSKHSDLSGRSLAELHFRQQFNATLIGIRRGDEQITTINPGEKVYGGDCLIVIGKAGAINELKNLAPL</sequence>
<keyword evidence="11" id="KW-1185">Reference proteome</keyword>
<feature type="transmembrane region" description="Helical" evidence="8">
    <location>
        <begin position="115"/>
        <end position="136"/>
    </location>
</feature>
<dbReference type="GO" id="GO:0015297">
    <property type="term" value="F:antiporter activity"/>
    <property type="evidence" value="ECO:0007669"/>
    <property type="project" value="InterPro"/>
</dbReference>
<feature type="domain" description="RCK C-terminal" evidence="9">
    <location>
        <begin position="546"/>
        <end position="630"/>
    </location>
</feature>
<keyword evidence="7 8" id="KW-0472">Membrane</keyword>
<feature type="transmembrane region" description="Helical" evidence="8">
    <location>
        <begin position="6"/>
        <end position="24"/>
    </location>
</feature>
<reference evidence="11" key="1">
    <citation type="submission" date="2016-06" db="EMBL/GenBank/DDBJ databases">
        <title>Draft genome sequence of Desulfoplanes formicivorans strain Pf12B.</title>
        <authorList>
            <person name="Watanabe M."/>
            <person name="Kojima H."/>
            <person name="Fukui M."/>
        </authorList>
    </citation>
    <scope>NUCLEOTIDE SEQUENCE [LARGE SCALE GENOMIC DNA]</scope>
    <source>
        <strain evidence="11">Pf12B</strain>
    </source>
</reference>
<dbReference type="InterPro" id="IPR036721">
    <property type="entry name" value="RCK_C_sf"/>
</dbReference>
<dbReference type="GO" id="GO:1902600">
    <property type="term" value="P:proton transmembrane transport"/>
    <property type="evidence" value="ECO:0007669"/>
    <property type="project" value="InterPro"/>
</dbReference>
<keyword evidence="3" id="KW-0813">Transport</keyword>
<evidence type="ECO:0000313" key="11">
    <source>
        <dbReference type="Proteomes" id="UP000095200"/>
    </source>
</evidence>
<dbReference type="GO" id="GO:0008324">
    <property type="term" value="F:monoatomic cation transmembrane transporter activity"/>
    <property type="evidence" value="ECO:0007669"/>
    <property type="project" value="InterPro"/>
</dbReference>